<comment type="caution">
    <text evidence="2">The sequence shown here is derived from an EMBL/GenBank/DDBJ whole genome shotgun (WGS) entry which is preliminary data.</text>
</comment>
<sequence>MTKIKVSIKRVIITALIGGAIFTAVVSGFDYVFGKPFSWPRLGLYFGFATLMYGFLTWRNLRKGKR</sequence>
<gene>
    <name evidence="2" type="ORF">ESY86_00345</name>
</gene>
<feature type="transmembrane region" description="Helical" evidence="1">
    <location>
        <begin position="12"/>
        <end position="33"/>
    </location>
</feature>
<keyword evidence="1" id="KW-0472">Membrane</keyword>
<name>A0A5C6ZMB1_9FLAO</name>
<evidence type="ECO:0000313" key="2">
    <source>
        <dbReference type="EMBL" id="TXD91082.1"/>
    </source>
</evidence>
<keyword evidence="3" id="KW-1185">Reference proteome</keyword>
<dbReference type="AlphaFoldDB" id="A0A5C6ZMB1"/>
<reference evidence="2 3" key="1">
    <citation type="submission" date="2019-08" db="EMBL/GenBank/DDBJ databases">
        <title>Genomes of Subsaximicrobium wynnwilliamsii strains.</title>
        <authorList>
            <person name="Bowman J.P."/>
        </authorList>
    </citation>
    <scope>NUCLEOTIDE SEQUENCE [LARGE SCALE GENOMIC DNA]</scope>
    <source>
        <strain evidence="2 3">2-80-2</strain>
    </source>
</reference>
<dbReference type="RefSeq" id="WP_147084544.1">
    <property type="nucleotide sequence ID" value="NZ_VORM01000003.1"/>
</dbReference>
<feature type="transmembrane region" description="Helical" evidence="1">
    <location>
        <begin position="39"/>
        <end position="58"/>
    </location>
</feature>
<dbReference type="OrthoDB" id="1135057at2"/>
<keyword evidence="1" id="KW-1133">Transmembrane helix</keyword>
<accession>A0A5C6ZMB1</accession>
<dbReference type="Proteomes" id="UP000321578">
    <property type="component" value="Unassembled WGS sequence"/>
</dbReference>
<keyword evidence="1" id="KW-0812">Transmembrane</keyword>
<protein>
    <submittedName>
        <fullName evidence="2">Uncharacterized protein</fullName>
    </submittedName>
</protein>
<proteinExistence type="predicted"/>
<dbReference type="EMBL" id="VORO01000001">
    <property type="protein sequence ID" value="TXD91082.1"/>
    <property type="molecule type" value="Genomic_DNA"/>
</dbReference>
<evidence type="ECO:0000256" key="1">
    <source>
        <dbReference type="SAM" id="Phobius"/>
    </source>
</evidence>
<evidence type="ECO:0000313" key="3">
    <source>
        <dbReference type="Proteomes" id="UP000321578"/>
    </source>
</evidence>
<organism evidence="2 3">
    <name type="scientific">Subsaximicrobium wynnwilliamsii</name>
    <dbReference type="NCBI Taxonomy" id="291179"/>
    <lineage>
        <taxon>Bacteria</taxon>
        <taxon>Pseudomonadati</taxon>
        <taxon>Bacteroidota</taxon>
        <taxon>Flavobacteriia</taxon>
        <taxon>Flavobacteriales</taxon>
        <taxon>Flavobacteriaceae</taxon>
        <taxon>Subsaximicrobium</taxon>
    </lineage>
</organism>